<gene>
    <name evidence="3" type="ORF">BGZ65_005475</name>
</gene>
<protein>
    <recommendedName>
        <fullName evidence="2">CCHC-type domain-containing protein</fullName>
    </recommendedName>
</protein>
<keyword evidence="1" id="KW-0862">Zinc</keyword>
<dbReference type="EMBL" id="JAAAHW010000776">
    <property type="protein sequence ID" value="KAF9999117.1"/>
    <property type="molecule type" value="Genomic_DNA"/>
</dbReference>
<evidence type="ECO:0000313" key="4">
    <source>
        <dbReference type="Proteomes" id="UP000749646"/>
    </source>
</evidence>
<dbReference type="SUPFAM" id="SSF57756">
    <property type="entry name" value="Retrovirus zinc finger-like domains"/>
    <property type="match status" value="2"/>
</dbReference>
<dbReference type="OrthoDB" id="3863715at2759"/>
<dbReference type="SMART" id="SM00343">
    <property type="entry name" value="ZnF_C2HC"/>
    <property type="match status" value="3"/>
</dbReference>
<organism evidence="3 4">
    <name type="scientific">Modicella reniformis</name>
    <dbReference type="NCBI Taxonomy" id="1440133"/>
    <lineage>
        <taxon>Eukaryota</taxon>
        <taxon>Fungi</taxon>
        <taxon>Fungi incertae sedis</taxon>
        <taxon>Mucoromycota</taxon>
        <taxon>Mortierellomycotina</taxon>
        <taxon>Mortierellomycetes</taxon>
        <taxon>Mortierellales</taxon>
        <taxon>Mortierellaceae</taxon>
        <taxon>Modicella</taxon>
    </lineage>
</organism>
<dbReference type="PROSITE" id="PS50158">
    <property type="entry name" value="ZF_CCHC"/>
    <property type="match status" value="3"/>
</dbReference>
<dbReference type="InterPro" id="IPR051714">
    <property type="entry name" value="Znf_CCHC_NABP"/>
</dbReference>
<feature type="domain" description="CCHC-type" evidence="2">
    <location>
        <begin position="22"/>
        <end position="36"/>
    </location>
</feature>
<comment type="caution">
    <text evidence="3">The sequence shown here is derived from an EMBL/GenBank/DDBJ whole genome shotgun (WGS) entry which is preliminary data.</text>
</comment>
<keyword evidence="1" id="KW-0479">Metal-binding</keyword>
<dbReference type="InterPro" id="IPR001878">
    <property type="entry name" value="Znf_CCHC"/>
</dbReference>
<evidence type="ECO:0000259" key="2">
    <source>
        <dbReference type="PROSITE" id="PS50158"/>
    </source>
</evidence>
<dbReference type="GO" id="GO:0003676">
    <property type="term" value="F:nucleic acid binding"/>
    <property type="evidence" value="ECO:0007669"/>
    <property type="project" value="InterPro"/>
</dbReference>
<feature type="domain" description="CCHC-type" evidence="2">
    <location>
        <begin position="41"/>
        <end position="57"/>
    </location>
</feature>
<dbReference type="InterPro" id="IPR036875">
    <property type="entry name" value="Znf_CCHC_sf"/>
</dbReference>
<name>A0A9P6ST16_9FUNG</name>
<evidence type="ECO:0000313" key="3">
    <source>
        <dbReference type="EMBL" id="KAF9999117.1"/>
    </source>
</evidence>
<keyword evidence="4" id="KW-1185">Reference proteome</keyword>
<sequence>MNASGRGGGGGGGGHSTGRIICYKCGAANHFSRDCKAIGVKCYNCNGFGHVSRDCPEGPKTQVCYKCQQEGHISRDCTLAQDQDPAQA</sequence>
<proteinExistence type="predicted"/>
<feature type="domain" description="CCHC-type" evidence="2">
    <location>
        <begin position="64"/>
        <end position="77"/>
    </location>
</feature>
<dbReference type="GO" id="GO:0008270">
    <property type="term" value="F:zinc ion binding"/>
    <property type="evidence" value="ECO:0007669"/>
    <property type="project" value="UniProtKB-KW"/>
</dbReference>
<keyword evidence="1" id="KW-0863">Zinc-finger</keyword>
<dbReference type="Proteomes" id="UP000749646">
    <property type="component" value="Unassembled WGS sequence"/>
</dbReference>
<accession>A0A9P6ST16</accession>
<reference evidence="3" key="1">
    <citation type="journal article" date="2020" name="Fungal Divers.">
        <title>Resolving the Mortierellaceae phylogeny through synthesis of multi-gene phylogenetics and phylogenomics.</title>
        <authorList>
            <person name="Vandepol N."/>
            <person name="Liber J."/>
            <person name="Desiro A."/>
            <person name="Na H."/>
            <person name="Kennedy M."/>
            <person name="Barry K."/>
            <person name="Grigoriev I.V."/>
            <person name="Miller A.N."/>
            <person name="O'Donnell K."/>
            <person name="Stajich J.E."/>
            <person name="Bonito G."/>
        </authorList>
    </citation>
    <scope>NUCLEOTIDE SEQUENCE</scope>
    <source>
        <strain evidence="3">MES-2147</strain>
    </source>
</reference>
<dbReference type="Gene3D" id="4.10.60.10">
    <property type="entry name" value="Zinc finger, CCHC-type"/>
    <property type="match status" value="2"/>
</dbReference>
<dbReference type="Pfam" id="PF00098">
    <property type="entry name" value="zf-CCHC"/>
    <property type="match status" value="3"/>
</dbReference>
<dbReference type="PANTHER" id="PTHR23002">
    <property type="entry name" value="ZINC FINGER CCHC DOMAIN CONTAINING PROTEIN"/>
    <property type="match status" value="1"/>
</dbReference>
<dbReference type="AlphaFoldDB" id="A0A9P6ST16"/>
<evidence type="ECO:0000256" key="1">
    <source>
        <dbReference type="PROSITE-ProRule" id="PRU00047"/>
    </source>
</evidence>